<reference evidence="6 7" key="1">
    <citation type="submission" date="2023-08" db="EMBL/GenBank/DDBJ databases">
        <title>Black Yeasts Isolated from many extreme environments.</title>
        <authorList>
            <person name="Coleine C."/>
            <person name="Stajich J.E."/>
            <person name="Selbmann L."/>
        </authorList>
    </citation>
    <scope>NUCLEOTIDE SEQUENCE [LARGE SCALE GENOMIC DNA]</scope>
    <source>
        <strain evidence="6 7">CCFEE 5885</strain>
    </source>
</reference>
<dbReference type="PROSITE" id="PS50088">
    <property type="entry name" value="ANK_REPEAT"/>
    <property type="match status" value="8"/>
</dbReference>
<dbReference type="PRINTS" id="PR01415">
    <property type="entry name" value="ANKYRIN"/>
</dbReference>
<dbReference type="InterPro" id="IPR054471">
    <property type="entry name" value="GPIID_WHD"/>
</dbReference>
<accession>A0ABR0KKM8</accession>
<proteinExistence type="predicted"/>
<evidence type="ECO:0000256" key="1">
    <source>
        <dbReference type="ARBA" id="ARBA00022737"/>
    </source>
</evidence>
<sequence length="1091" mass="121555">MTKSIITITSTQRQALKASARSSTGFRVSILRRPCSFIATREQPALANGSLRILLFRDGVQAAMGTSLFSGVVATPDLARRFYESLRKAAAENEAVIYCFFDYARRQDLSADAIIADLLCQLCRKRSSAIEPLVRQLYGEAEGRRRRPTLAELSGVFQSACKAFVKVFVVTDALDESEHRVRRRFISSLDLMASTNVALLLMSRPHIQISGYLSEMFTEIEIQAQDSDLRLFLDSRIADSEDLEWVLGSRESGVKMITDQTIKNAASSFLAAEMRLNSVQDALTPAELSEALQNGLNNLSELYNDTIERIKTQQGVKAHLAIDVLGWLARVKRPLTGRELCHAIALQKYDNGDSWQQAPAIETILNSCQGLVTQDRHTEQVRLLHYTLLEYLEQQGNIIAQDYTILESCLKCLSTPELDKLSFAPKTRPSTIASGHLQVMRILPFVLYATEYWTDHVQEDRQDIRRLLGYLLNQDKLGLWNQLVEFHVPHTHKRLCETSRGSVRRVTSGLRIALSMGWIKVLSDLLERAKPTSSELGYLLYVAVRSKTARSTEILPPYAVDATLYDRAGPSTLQSSGSTNAAALVPLLMRHSEDLHQRKRKLEHQVPVIEGLTEHINGLIVIQVLDAGADTMCSDWSSTNTLNPAVRYRQIAAIIEAILNNKESLDAQNRNGDTILHTVIKAQEYGVAKDLVERGANCTIVNDKGELAIFPLISSMSQPGLLEKCLLHNPDFGVTDFNGRTMLHHAILQGQPFSIISFLLQQASPCNVHDAYGYTPLHLAVRNCQIGIVESLLEHGAQVDTRNNKRCTALHLAMENCQVDMIESLMRYGAGIDVRTERERTPLHLALIHKRDVEFVKTLLRYGATADVQDSWGATALHDAAHHSHCDTITELLLQHGADVNLTNGSGDTILHQALYRRVSRPFLELLVHHGADVNKAGEAGSTALHLSVQENTPPLVPSEAKSFVQFLIDHGADILARDKNGDTPMHILVKTAHERTIWENQALVRLLWDRDHGAKAKNLCGEPPWYIAWSLASPEAQVSWLNVPNREEKILGLLSSYAKPTLGSEHRYETDITTAEDSMVVSTSQIGYDG</sequence>
<protein>
    <submittedName>
        <fullName evidence="6">Uncharacterized protein</fullName>
    </submittedName>
</protein>
<keyword evidence="7" id="KW-1185">Reference proteome</keyword>
<name>A0ABR0KKM8_9EURO</name>
<dbReference type="InterPro" id="IPR002110">
    <property type="entry name" value="Ankyrin_rpt"/>
</dbReference>
<dbReference type="Pfam" id="PF00023">
    <property type="entry name" value="Ank"/>
    <property type="match status" value="2"/>
</dbReference>
<dbReference type="PANTHER" id="PTHR24198:SF165">
    <property type="entry name" value="ANKYRIN REPEAT-CONTAINING PROTEIN-RELATED"/>
    <property type="match status" value="1"/>
</dbReference>
<dbReference type="PANTHER" id="PTHR24198">
    <property type="entry name" value="ANKYRIN REPEAT AND PROTEIN KINASE DOMAIN-CONTAINING PROTEIN"/>
    <property type="match status" value="1"/>
</dbReference>
<feature type="domain" description="GPI inositol-deacylase winged helix" evidence="4">
    <location>
        <begin position="318"/>
        <end position="396"/>
    </location>
</feature>
<keyword evidence="2 3" id="KW-0040">ANK repeat</keyword>
<gene>
    <name evidence="6" type="ORF">LTR24_001543</name>
</gene>
<feature type="domain" description="Nephrocystin 3-like N-terminal" evidence="5">
    <location>
        <begin position="79"/>
        <end position="204"/>
    </location>
</feature>
<dbReference type="PROSITE" id="PS50297">
    <property type="entry name" value="ANK_REP_REGION"/>
    <property type="match status" value="6"/>
</dbReference>
<feature type="repeat" description="ANK" evidence="3">
    <location>
        <begin position="772"/>
        <end position="804"/>
    </location>
</feature>
<feature type="repeat" description="ANK" evidence="3">
    <location>
        <begin position="940"/>
        <end position="980"/>
    </location>
</feature>
<dbReference type="SMART" id="SM00248">
    <property type="entry name" value="ANK"/>
    <property type="match status" value="8"/>
</dbReference>
<dbReference type="Pfam" id="PF24883">
    <property type="entry name" value="NPHP3_N"/>
    <property type="match status" value="1"/>
</dbReference>
<evidence type="ECO:0000313" key="7">
    <source>
        <dbReference type="Proteomes" id="UP001345013"/>
    </source>
</evidence>
<dbReference type="Pfam" id="PF22939">
    <property type="entry name" value="WHD_GPIID"/>
    <property type="match status" value="1"/>
</dbReference>
<feature type="repeat" description="ANK" evidence="3">
    <location>
        <begin position="838"/>
        <end position="871"/>
    </location>
</feature>
<dbReference type="Pfam" id="PF12796">
    <property type="entry name" value="Ank_2"/>
    <property type="match status" value="2"/>
</dbReference>
<evidence type="ECO:0000256" key="2">
    <source>
        <dbReference type="ARBA" id="ARBA00023043"/>
    </source>
</evidence>
<keyword evidence="1" id="KW-0677">Repeat</keyword>
<feature type="repeat" description="ANK" evidence="3">
    <location>
        <begin position="805"/>
        <end position="837"/>
    </location>
</feature>
<dbReference type="Proteomes" id="UP001345013">
    <property type="component" value="Unassembled WGS sequence"/>
</dbReference>
<evidence type="ECO:0000256" key="3">
    <source>
        <dbReference type="PROSITE-ProRule" id="PRU00023"/>
    </source>
</evidence>
<feature type="repeat" description="ANK" evidence="3">
    <location>
        <begin position="872"/>
        <end position="905"/>
    </location>
</feature>
<dbReference type="SUPFAM" id="SSF48403">
    <property type="entry name" value="Ankyrin repeat"/>
    <property type="match status" value="1"/>
</dbReference>
<organism evidence="6 7">
    <name type="scientific">Lithohypha guttulata</name>
    <dbReference type="NCBI Taxonomy" id="1690604"/>
    <lineage>
        <taxon>Eukaryota</taxon>
        <taxon>Fungi</taxon>
        <taxon>Dikarya</taxon>
        <taxon>Ascomycota</taxon>
        <taxon>Pezizomycotina</taxon>
        <taxon>Eurotiomycetes</taxon>
        <taxon>Chaetothyriomycetidae</taxon>
        <taxon>Chaetothyriales</taxon>
        <taxon>Trichomeriaceae</taxon>
        <taxon>Lithohypha</taxon>
    </lineage>
</organism>
<dbReference type="InterPro" id="IPR056884">
    <property type="entry name" value="NPHP3-like_N"/>
</dbReference>
<feature type="repeat" description="ANK" evidence="3">
    <location>
        <begin position="738"/>
        <end position="771"/>
    </location>
</feature>
<feature type="repeat" description="ANK" evidence="3">
    <location>
        <begin position="906"/>
        <end position="939"/>
    </location>
</feature>
<dbReference type="Gene3D" id="1.25.40.20">
    <property type="entry name" value="Ankyrin repeat-containing domain"/>
    <property type="match status" value="2"/>
</dbReference>
<evidence type="ECO:0000313" key="6">
    <source>
        <dbReference type="EMBL" id="KAK5099142.1"/>
    </source>
</evidence>
<evidence type="ECO:0000259" key="4">
    <source>
        <dbReference type="Pfam" id="PF22939"/>
    </source>
</evidence>
<evidence type="ECO:0000259" key="5">
    <source>
        <dbReference type="Pfam" id="PF24883"/>
    </source>
</evidence>
<dbReference type="InterPro" id="IPR036770">
    <property type="entry name" value="Ankyrin_rpt-contain_sf"/>
</dbReference>
<feature type="repeat" description="ANK" evidence="3">
    <location>
        <begin position="671"/>
        <end position="703"/>
    </location>
</feature>
<dbReference type="EMBL" id="JAVRRG010000011">
    <property type="protein sequence ID" value="KAK5099142.1"/>
    <property type="molecule type" value="Genomic_DNA"/>
</dbReference>
<comment type="caution">
    <text evidence="6">The sequence shown here is derived from an EMBL/GenBank/DDBJ whole genome shotgun (WGS) entry which is preliminary data.</text>
</comment>